<accession>A0A9W8BLY7</accession>
<dbReference type="InterPro" id="IPR014729">
    <property type="entry name" value="Rossmann-like_a/b/a_fold"/>
</dbReference>
<dbReference type="Proteomes" id="UP001150907">
    <property type="component" value="Unassembled WGS sequence"/>
</dbReference>
<dbReference type="EMBL" id="JANBQF010000099">
    <property type="protein sequence ID" value="KAJ2005482.1"/>
    <property type="molecule type" value="Genomic_DNA"/>
</dbReference>
<evidence type="ECO:0000313" key="4">
    <source>
        <dbReference type="Proteomes" id="UP001150907"/>
    </source>
</evidence>
<evidence type="ECO:0000256" key="1">
    <source>
        <dbReference type="SAM" id="MobiDB-lite"/>
    </source>
</evidence>
<feature type="region of interest" description="Disordered" evidence="1">
    <location>
        <begin position="1"/>
        <end position="22"/>
    </location>
</feature>
<dbReference type="InterPro" id="IPR006016">
    <property type="entry name" value="UspA"/>
</dbReference>
<comment type="caution">
    <text evidence="3">The sequence shown here is derived from an EMBL/GenBank/DDBJ whole genome shotgun (WGS) entry which is preliminary data.</text>
</comment>
<dbReference type="AlphaFoldDB" id="A0A9W8BLY7"/>
<proteinExistence type="predicted"/>
<protein>
    <recommendedName>
        <fullName evidence="2">UspA domain-containing protein</fullName>
    </recommendedName>
</protein>
<dbReference type="Pfam" id="PF00582">
    <property type="entry name" value="Usp"/>
    <property type="match status" value="1"/>
</dbReference>
<reference evidence="3" key="1">
    <citation type="submission" date="2022-07" db="EMBL/GenBank/DDBJ databases">
        <title>Phylogenomic reconstructions and comparative analyses of Kickxellomycotina fungi.</title>
        <authorList>
            <person name="Reynolds N.K."/>
            <person name="Stajich J.E."/>
            <person name="Barry K."/>
            <person name="Grigoriev I.V."/>
            <person name="Crous P."/>
            <person name="Smith M.E."/>
        </authorList>
    </citation>
    <scope>NUCLEOTIDE SEQUENCE</scope>
    <source>
        <strain evidence="3">IMI 214461</strain>
    </source>
</reference>
<dbReference type="OrthoDB" id="843225at2759"/>
<evidence type="ECO:0000313" key="3">
    <source>
        <dbReference type="EMBL" id="KAJ2005482.1"/>
    </source>
</evidence>
<dbReference type="Gene3D" id="3.40.50.620">
    <property type="entry name" value="HUPs"/>
    <property type="match status" value="1"/>
</dbReference>
<name>A0A9W8BLY7_9FUNG</name>
<dbReference type="SUPFAM" id="SSF52402">
    <property type="entry name" value="Adenine nucleotide alpha hydrolases-like"/>
    <property type="match status" value="1"/>
</dbReference>
<keyword evidence="4" id="KW-1185">Reference proteome</keyword>
<evidence type="ECO:0000259" key="2">
    <source>
        <dbReference type="Pfam" id="PF00582"/>
    </source>
</evidence>
<gene>
    <name evidence="3" type="ORF">H4R26_001932</name>
</gene>
<organism evidence="3 4">
    <name type="scientific">Coemansia thaxteri</name>
    <dbReference type="NCBI Taxonomy" id="2663907"/>
    <lineage>
        <taxon>Eukaryota</taxon>
        <taxon>Fungi</taxon>
        <taxon>Fungi incertae sedis</taxon>
        <taxon>Zoopagomycota</taxon>
        <taxon>Kickxellomycotina</taxon>
        <taxon>Kickxellomycetes</taxon>
        <taxon>Kickxellales</taxon>
        <taxon>Kickxellaceae</taxon>
        <taxon>Coemansia</taxon>
    </lineage>
</organism>
<feature type="domain" description="UspA" evidence="2">
    <location>
        <begin position="134"/>
        <end position="267"/>
    </location>
</feature>
<sequence length="270" mass="29627">MPSASAMPPTRRPQRAASVLSHESEANTIVEATAGGDNLIRTIGSSAARRPVVATAQHHPRTIMILLKLFSQDRAEIEQQAQPVPLEAGSAASPHLAEGLERASSLSPLFNSNNNTPPSSCIGDMPASQASPNQYLIDWTLRTFNVNPAEDTVILANVRPSVTSAKTKWFDSSIAAFATMYDAEEREKSIKLLQRYLSDLWQRGYLCRALTLHGDKREEIAARAAEENVHNIVVGMRRRQKPSLMMGKRSFVSNLMQSSEVPVTAVRLPQ</sequence>